<dbReference type="EMBL" id="JADNRY010000068">
    <property type="protein sequence ID" value="KAF9067775.1"/>
    <property type="molecule type" value="Genomic_DNA"/>
</dbReference>
<keyword evidence="2" id="KW-1185">Reference proteome</keyword>
<dbReference type="AlphaFoldDB" id="A0A9P5PTN4"/>
<evidence type="ECO:0008006" key="3">
    <source>
        <dbReference type="Google" id="ProtNLM"/>
    </source>
</evidence>
<name>A0A9P5PTN4_9AGAR</name>
<accession>A0A9P5PTN4</accession>
<sequence>MARDYLAIQGSAAIAERSFSSSGITDVPRRARLGDELFGEMQELKGGYCDGRLKAKNEAWMHVDPSFD</sequence>
<dbReference type="OrthoDB" id="3270175at2759"/>
<proteinExistence type="predicted"/>
<gene>
    <name evidence="1" type="ORF">BDP27DRAFT_1532362</name>
</gene>
<dbReference type="Proteomes" id="UP000772434">
    <property type="component" value="Unassembled WGS sequence"/>
</dbReference>
<dbReference type="SUPFAM" id="SSF53098">
    <property type="entry name" value="Ribonuclease H-like"/>
    <property type="match status" value="1"/>
</dbReference>
<protein>
    <recommendedName>
        <fullName evidence="3">HAT C-terminal dimerisation domain-containing protein</fullName>
    </recommendedName>
</protein>
<organism evidence="1 2">
    <name type="scientific">Rhodocollybia butyracea</name>
    <dbReference type="NCBI Taxonomy" id="206335"/>
    <lineage>
        <taxon>Eukaryota</taxon>
        <taxon>Fungi</taxon>
        <taxon>Dikarya</taxon>
        <taxon>Basidiomycota</taxon>
        <taxon>Agaricomycotina</taxon>
        <taxon>Agaricomycetes</taxon>
        <taxon>Agaricomycetidae</taxon>
        <taxon>Agaricales</taxon>
        <taxon>Marasmiineae</taxon>
        <taxon>Omphalotaceae</taxon>
        <taxon>Rhodocollybia</taxon>
    </lineage>
</organism>
<evidence type="ECO:0000313" key="1">
    <source>
        <dbReference type="EMBL" id="KAF9067775.1"/>
    </source>
</evidence>
<dbReference type="InterPro" id="IPR012337">
    <property type="entry name" value="RNaseH-like_sf"/>
</dbReference>
<reference evidence="1" key="1">
    <citation type="submission" date="2020-11" db="EMBL/GenBank/DDBJ databases">
        <authorList>
            <consortium name="DOE Joint Genome Institute"/>
            <person name="Ahrendt S."/>
            <person name="Riley R."/>
            <person name="Andreopoulos W."/>
            <person name="Labutti K."/>
            <person name="Pangilinan J."/>
            <person name="Ruiz-Duenas F.J."/>
            <person name="Barrasa J.M."/>
            <person name="Sanchez-Garcia M."/>
            <person name="Camarero S."/>
            <person name="Miyauchi S."/>
            <person name="Serrano A."/>
            <person name="Linde D."/>
            <person name="Babiker R."/>
            <person name="Drula E."/>
            <person name="Ayuso-Fernandez I."/>
            <person name="Pacheco R."/>
            <person name="Padilla G."/>
            <person name="Ferreira P."/>
            <person name="Barriuso J."/>
            <person name="Kellner H."/>
            <person name="Castanera R."/>
            <person name="Alfaro M."/>
            <person name="Ramirez L."/>
            <person name="Pisabarro A.G."/>
            <person name="Kuo A."/>
            <person name="Tritt A."/>
            <person name="Lipzen A."/>
            <person name="He G."/>
            <person name="Yan M."/>
            <person name="Ng V."/>
            <person name="Cullen D."/>
            <person name="Martin F."/>
            <person name="Rosso M.-N."/>
            <person name="Henrissat B."/>
            <person name="Hibbett D."/>
            <person name="Martinez A.T."/>
            <person name="Grigoriev I.V."/>
        </authorList>
    </citation>
    <scope>NUCLEOTIDE SEQUENCE</scope>
    <source>
        <strain evidence="1">AH 40177</strain>
    </source>
</reference>
<comment type="caution">
    <text evidence="1">The sequence shown here is derived from an EMBL/GenBank/DDBJ whole genome shotgun (WGS) entry which is preliminary data.</text>
</comment>
<evidence type="ECO:0000313" key="2">
    <source>
        <dbReference type="Proteomes" id="UP000772434"/>
    </source>
</evidence>